<dbReference type="OrthoDB" id="3174863at2"/>
<proteinExistence type="predicted"/>
<organism evidence="3 5">
    <name type="scientific">Eggerthella sinensis</name>
    <dbReference type="NCBI Taxonomy" id="242230"/>
    <lineage>
        <taxon>Bacteria</taxon>
        <taxon>Bacillati</taxon>
        <taxon>Actinomycetota</taxon>
        <taxon>Coriobacteriia</taxon>
        <taxon>Eggerthellales</taxon>
        <taxon>Eggerthellaceae</taxon>
        <taxon>Eggerthella</taxon>
    </lineage>
</organism>
<dbReference type="Pfam" id="PF02613">
    <property type="entry name" value="Nitrate_red_del"/>
    <property type="match status" value="1"/>
</dbReference>
<dbReference type="Proteomes" id="UP000253817">
    <property type="component" value="Unassembled WGS sequence"/>
</dbReference>
<dbReference type="RefSeq" id="WP_114544674.1">
    <property type="nucleotide sequence ID" value="NZ_CALJMG010000047.1"/>
</dbReference>
<keyword evidence="4" id="KW-1185">Reference proteome</keyword>
<dbReference type="InterPro" id="IPR036411">
    <property type="entry name" value="TorD-like_sf"/>
</dbReference>
<dbReference type="NCBIfam" id="NF008632">
    <property type="entry name" value="PRK11621.1"/>
    <property type="match status" value="1"/>
</dbReference>
<dbReference type="InterPro" id="IPR020945">
    <property type="entry name" value="DMSO/NO3_reduct_chaperone"/>
</dbReference>
<gene>
    <name evidence="2" type="ORF">C1876_00025</name>
    <name evidence="3" type="ORF">DMP09_05280</name>
</gene>
<accession>A0A3N0IZK1</accession>
<name>A0A3N0IZK1_9ACTN</name>
<reference evidence="2 4" key="1">
    <citation type="journal article" date="2018" name="Elife">
        <title>Discovery and characterization of a prevalent human gut bacterial enzyme sufficient for the inactivation of a family of plant toxins.</title>
        <authorList>
            <person name="Koppel N."/>
            <person name="Bisanz J.E."/>
            <person name="Pandelia M.E."/>
            <person name="Turnbaugh P.J."/>
            <person name="Balskus E.P."/>
        </authorList>
    </citation>
    <scope>NUCLEOTIDE SEQUENCE [LARGE SCALE GENOMIC DNA]</scope>
    <source>
        <strain evidence="2 4">DSM 16107</strain>
    </source>
</reference>
<dbReference type="InterPro" id="IPR050289">
    <property type="entry name" value="TorD/DmsD_chaperones"/>
</dbReference>
<dbReference type="EMBL" id="PPTT01000001">
    <property type="protein sequence ID" value="RDB71728.1"/>
    <property type="molecule type" value="Genomic_DNA"/>
</dbReference>
<evidence type="ECO:0000313" key="5">
    <source>
        <dbReference type="Proteomes" id="UP000270112"/>
    </source>
</evidence>
<comment type="caution">
    <text evidence="3">The sequence shown here is derived from an EMBL/GenBank/DDBJ whole genome shotgun (WGS) entry which is preliminary data.</text>
</comment>
<sequence>MSEQAAAPISQDALEGIAFVGETLGPFFLQDPVKGDAGPAFAALAALDAAQAAVEWPFVVEDEARADLELMTSGLAKGVEDDDLVWEYRRLFIGPAPKPAPPWGSVYTDRECVVFGATTLELRRWMREHGIARQTDDKTPEDHMGLMLVLMAWIARNQPEDLAEFLRLHLLTWSTHFLDQLAEAARQPFYEGLARLTKASLEGIEAELGLEVVHPRFYR</sequence>
<dbReference type="EMBL" id="QICC01000014">
    <property type="protein sequence ID" value="RNM42347.1"/>
    <property type="molecule type" value="Genomic_DNA"/>
</dbReference>
<reference evidence="3" key="3">
    <citation type="journal article" date="2019" name="Microbiol. Resour. Announc.">
        <title>Draft Genome Sequences of Type Strains of Gordonibacter faecihominis, Paraeggerthella hongkongensis, Parvibacter caecicola,Slackia equolifaciens, Slackia faecicanis, and Slackia isoflavoniconvertens.</title>
        <authorList>
            <person name="Danylec N."/>
            <person name="Stoll D.A."/>
            <person name="Dotsch A."/>
            <person name="Huch M."/>
        </authorList>
    </citation>
    <scope>NUCLEOTIDE SEQUENCE</scope>
    <source>
        <strain evidence="3">DSM 16107</strain>
    </source>
</reference>
<dbReference type="AlphaFoldDB" id="A0A3N0IZK1"/>
<dbReference type="Gene3D" id="1.10.3480.10">
    <property type="entry name" value="TorD-like"/>
    <property type="match status" value="1"/>
</dbReference>
<dbReference type="InterPro" id="IPR026269">
    <property type="entry name" value="DmsD-type"/>
</dbReference>
<dbReference type="SUPFAM" id="SSF89155">
    <property type="entry name" value="TorD-like"/>
    <property type="match status" value="1"/>
</dbReference>
<evidence type="ECO:0000256" key="1">
    <source>
        <dbReference type="ARBA" id="ARBA00023186"/>
    </source>
</evidence>
<reference evidence="5" key="2">
    <citation type="submission" date="2018-05" db="EMBL/GenBank/DDBJ databases">
        <title>Genome Sequencing of selected type strains of the family Eggerthellaceae.</title>
        <authorList>
            <person name="Danylec N."/>
            <person name="Stoll D.A."/>
            <person name="Doetsch A."/>
            <person name="Huch M."/>
        </authorList>
    </citation>
    <scope>NUCLEOTIDE SEQUENCE [LARGE SCALE GENOMIC DNA]</scope>
    <source>
        <strain evidence="5">DSM 16107</strain>
    </source>
</reference>
<dbReference type="Proteomes" id="UP000270112">
    <property type="component" value="Unassembled WGS sequence"/>
</dbReference>
<evidence type="ECO:0000313" key="2">
    <source>
        <dbReference type="EMBL" id="RDB71728.1"/>
    </source>
</evidence>
<dbReference type="PIRSF" id="PIRSF004690">
    <property type="entry name" value="DmsD"/>
    <property type="match status" value="1"/>
</dbReference>
<evidence type="ECO:0000313" key="3">
    <source>
        <dbReference type="EMBL" id="RNM42347.1"/>
    </source>
</evidence>
<protein>
    <submittedName>
        <fullName evidence="3">Tat proofreading chaperone DmsD</fullName>
    </submittedName>
</protein>
<keyword evidence="1" id="KW-0143">Chaperone</keyword>
<evidence type="ECO:0000313" key="4">
    <source>
        <dbReference type="Proteomes" id="UP000253817"/>
    </source>
</evidence>
<dbReference type="PANTHER" id="PTHR34227:SF13">
    <property type="entry name" value="TAT PROOFREADING CHAPERONE DMSD-RELATED"/>
    <property type="match status" value="1"/>
</dbReference>
<dbReference type="PANTHER" id="PTHR34227">
    <property type="entry name" value="CHAPERONE PROTEIN YCDY"/>
    <property type="match status" value="1"/>
</dbReference>